<dbReference type="Proteomes" id="UP000617734">
    <property type="component" value="Unassembled WGS sequence"/>
</dbReference>
<organism evidence="1 2">
    <name type="scientific">Kitasatospora indigofera</name>
    <dbReference type="NCBI Taxonomy" id="67307"/>
    <lineage>
        <taxon>Bacteria</taxon>
        <taxon>Bacillati</taxon>
        <taxon>Actinomycetota</taxon>
        <taxon>Actinomycetes</taxon>
        <taxon>Kitasatosporales</taxon>
        <taxon>Streptomycetaceae</taxon>
        <taxon>Kitasatospora</taxon>
    </lineage>
</organism>
<dbReference type="RefSeq" id="WP_190215514.1">
    <property type="nucleotide sequence ID" value="NZ_BNBO01000081.1"/>
</dbReference>
<protein>
    <submittedName>
        <fullName evidence="1">Uncharacterized protein</fullName>
    </submittedName>
</protein>
<comment type="caution">
    <text evidence="1">The sequence shown here is derived from an EMBL/GenBank/DDBJ whole genome shotgun (WGS) entry which is preliminary data.</text>
</comment>
<evidence type="ECO:0000313" key="2">
    <source>
        <dbReference type="Proteomes" id="UP000617734"/>
    </source>
</evidence>
<dbReference type="EMBL" id="BNBO01000081">
    <property type="protein sequence ID" value="GHE25194.1"/>
    <property type="molecule type" value="Genomic_DNA"/>
</dbReference>
<reference evidence="1" key="1">
    <citation type="journal article" date="2014" name="Int. J. Syst. Evol. Microbiol.">
        <title>Complete genome sequence of Corynebacterium casei LMG S-19264T (=DSM 44701T), isolated from a smear-ripened cheese.</title>
        <authorList>
            <consortium name="US DOE Joint Genome Institute (JGI-PGF)"/>
            <person name="Walter F."/>
            <person name="Albersmeier A."/>
            <person name="Kalinowski J."/>
            <person name="Ruckert C."/>
        </authorList>
    </citation>
    <scope>NUCLEOTIDE SEQUENCE</scope>
    <source>
        <strain evidence="1">JCM 4646</strain>
    </source>
</reference>
<reference evidence="1" key="2">
    <citation type="submission" date="2020-09" db="EMBL/GenBank/DDBJ databases">
        <authorList>
            <person name="Sun Q."/>
            <person name="Ohkuma M."/>
        </authorList>
    </citation>
    <scope>NUCLEOTIDE SEQUENCE</scope>
    <source>
        <strain evidence="1">JCM 4646</strain>
    </source>
</reference>
<proteinExistence type="predicted"/>
<sequence>MNDEGITPGAGTVRERTPGGTFDPEVLWNACATVDPYLALSLGPSVGPCLDLHLGRWFRGTGDRP</sequence>
<dbReference type="GeneID" id="95357861"/>
<name>A0A919DA18_9ACTN</name>
<gene>
    <name evidence="1" type="ORF">GCM10018781_76330</name>
</gene>
<dbReference type="AlphaFoldDB" id="A0A919DA18"/>
<accession>A0A919DA18</accession>
<evidence type="ECO:0000313" key="1">
    <source>
        <dbReference type="EMBL" id="GHE25194.1"/>
    </source>
</evidence>
<keyword evidence="2" id="KW-1185">Reference proteome</keyword>